<reference evidence="3 4" key="1">
    <citation type="submission" date="2024-09" db="EMBL/GenBank/DDBJ databases">
        <authorList>
            <person name="Sun Q."/>
            <person name="Mori K."/>
        </authorList>
    </citation>
    <scope>NUCLEOTIDE SEQUENCE [LARGE SCALE GENOMIC DNA]</scope>
    <source>
        <strain evidence="3 4">JCM 3028</strain>
    </source>
</reference>
<keyword evidence="4" id="KW-1185">Reference proteome</keyword>
<protein>
    <submittedName>
        <fullName evidence="3">MarR family winged helix-turn-helix transcriptional regulator</fullName>
    </submittedName>
</protein>
<name>A0ABV5T9V2_9ACTN</name>
<dbReference type="SUPFAM" id="SSF46785">
    <property type="entry name" value="Winged helix' DNA-binding domain"/>
    <property type="match status" value="1"/>
</dbReference>
<evidence type="ECO:0000313" key="4">
    <source>
        <dbReference type="Proteomes" id="UP001589610"/>
    </source>
</evidence>
<dbReference type="InterPro" id="IPR036388">
    <property type="entry name" value="WH-like_DNA-bd_sf"/>
</dbReference>
<dbReference type="Pfam" id="PF12802">
    <property type="entry name" value="MarR_2"/>
    <property type="match status" value="1"/>
</dbReference>
<dbReference type="PROSITE" id="PS50995">
    <property type="entry name" value="HTH_MARR_2"/>
    <property type="match status" value="1"/>
</dbReference>
<feature type="compositionally biased region" description="Basic and acidic residues" evidence="1">
    <location>
        <begin position="179"/>
        <end position="193"/>
    </location>
</feature>
<feature type="region of interest" description="Disordered" evidence="1">
    <location>
        <begin position="160"/>
        <end position="211"/>
    </location>
</feature>
<dbReference type="Proteomes" id="UP001589610">
    <property type="component" value="Unassembled WGS sequence"/>
</dbReference>
<dbReference type="InterPro" id="IPR000835">
    <property type="entry name" value="HTH_MarR-typ"/>
</dbReference>
<dbReference type="PANTHER" id="PTHR33164">
    <property type="entry name" value="TRANSCRIPTIONAL REGULATOR, MARR FAMILY"/>
    <property type="match status" value="1"/>
</dbReference>
<dbReference type="Gene3D" id="1.10.10.10">
    <property type="entry name" value="Winged helix-like DNA-binding domain superfamily/Winged helix DNA-binding domain"/>
    <property type="match status" value="1"/>
</dbReference>
<comment type="caution">
    <text evidence="3">The sequence shown here is derived from an EMBL/GenBank/DDBJ whole genome shotgun (WGS) entry which is preliminary data.</text>
</comment>
<gene>
    <name evidence="3" type="ORF">ACFFRH_03395</name>
</gene>
<evidence type="ECO:0000313" key="3">
    <source>
        <dbReference type="EMBL" id="MFB9674523.1"/>
    </source>
</evidence>
<accession>A0ABV5T9V2</accession>
<evidence type="ECO:0000256" key="1">
    <source>
        <dbReference type="SAM" id="MobiDB-lite"/>
    </source>
</evidence>
<dbReference type="SMART" id="SM00347">
    <property type="entry name" value="HTH_MARR"/>
    <property type="match status" value="1"/>
</dbReference>
<dbReference type="InterPro" id="IPR036390">
    <property type="entry name" value="WH_DNA-bd_sf"/>
</dbReference>
<proteinExistence type="predicted"/>
<feature type="domain" description="HTH marR-type" evidence="2">
    <location>
        <begin position="3"/>
        <end position="145"/>
    </location>
</feature>
<dbReference type="RefSeq" id="WP_344747192.1">
    <property type="nucleotide sequence ID" value="NZ_BAAAWW010000120.1"/>
</dbReference>
<organism evidence="3 4">
    <name type="scientific">Streptosporangium vulgare</name>
    <dbReference type="NCBI Taxonomy" id="46190"/>
    <lineage>
        <taxon>Bacteria</taxon>
        <taxon>Bacillati</taxon>
        <taxon>Actinomycetota</taxon>
        <taxon>Actinomycetes</taxon>
        <taxon>Streptosporangiales</taxon>
        <taxon>Streptosporangiaceae</taxon>
        <taxon>Streptosporangium</taxon>
    </lineage>
</organism>
<evidence type="ECO:0000259" key="2">
    <source>
        <dbReference type="PROSITE" id="PS50995"/>
    </source>
</evidence>
<dbReference type="PANTHER" id="PTHR33164:SF43">
    <property type="entry name" value="HTH-TYPE TRANSCRIPTIONAL REPRESSOR YETL"/>
    <property type="match status" value="1"/>
</dbReference>
<dbReference type="EMBL" id="JBHMBS010000001">
    <property type="protein sequence ID" value="MFB9674523.1"/>
    <property type="molecule type" value="Genomic_DNA"/>
</dbReference>
<sequence length="211" mass="22505">MDERRLERKMAAWAAIFRFNGMTNVRLDAVLRSRAGMTLAEHELLAVLQRHGGRARMGELARDLMLSKSGVTRLVAKLEEPGDWVRRTMSPRDRRATWAELTPAGEKALEAAKPVFDAAVSEIFADALPDGELDRVTAALEHVIGTNGWTATTGSCAAAYAPVPGTRPDDVRPGGASPDDGHPAGHPTGHPDVRPGGVPPDSGHLDAGPGR</sequence>
<dbReference type="InterPro" id="IPR039422">
    <property type="entry name" value="MarR/SlyA-like"/>
</dbReference>